<protein>
    <recommendedName>
        <fullName evidence="5">SF3 helicase domain-containing protein</fullName>
    </recommendedName>
</protein>
<dbReference type="InterPro" id="IPR006500">
    <property type="entry name" value="Helicase_put_C_phage/plasmid"/>
</dbReference>
<dbReference type="OrthoDB" id="288091at2"/>
<keyword evidence="2" id="KW-0378">Hydrolase</keyword>
<dbReference type="PANTHER" id="PTHR35372:SF2">
    <property type="entry name" value="SF3 HELICASE DOMAIN-CONTAINING PROTEIN"/>
    <property type="match status" value="1"/>
</dbReference>
<evidence type="ECO:0000256" key="1">
    <source>
        <dbReference type="ARBA" id="ARBA00022741"/>
    </source>
</evidence>
<organism evidence="6 7">
    <name type="scientific">Novipirellula herctigrandis</name>
    <dbReference type="NCBI Taxonomy" id="2527986"/>
    <lineage>
        <taxon>Bacteria</taxon>
        <taxon>Pseudomonadati</taxon>
        <taxon>Planctomycetota</taxon>
        <taxon>Planctomycetia</taxon>
        <taxon>Pirellulales</taxon>
        <taxon>Pirellulaceae</taxon>
        <taxon>Novipirellula</taxon>
    </lineage>
</organism>
<keyword evidence="3" id="KW-0067">ATP-binding</keyword>
<keyword evidence="1" id="KW-0547">Nucleotide-binding</keyword>
<evidence type="ECO:0000313" key="7">
    <source>
        <dbReference type="Proteomes" id="UP000315010"/>
    </source>
</evidence>
<proteinExistence type="predicted"/>
<dbReference type="PANTHER" id="PTHR35372">
    <property type="entry name" value="ATP BINDING PROTEIN-RELATED"/>
    <property type="match status" value="1"/>
</dbReference>
<feature type="region of interest" description="Disordered" evidence="4">
    <location>
        <begin position="361"/>
        <end position="387"/>
    </location>
</feature>
<dbReference type="InterPro" id="IPR014015">
    <property type="entry name" value="Helicase_SF3_DNA-vir"/>
</dbReference>
<dbReference type="GO" id="GO:0016787">
    <property type="term" value="F:hydrolase activity"/>
    <property type="evidence" value="ECO:0007669"/>
    <property type="project" value="UniProtKB-KW"/>
</dbReference>
<feature type="domain" description="SF3 helicase" evidence="5">
    <location>
        <begin position="554"/>
        <end position="712"/>
    </location>
</feature>
<dbReference type="GO" id="GO:0005524">
    <property type="term" value="F:ATP binding"/>
    <property type="evidence" value="ECO:0007669"/>
    <property type="project" value="UniProtKB-KW"/>
</dbReference>
<gene>
    <name evidence="6" type="ORF">CA13_66940</name>
</gene>
<dbReference type="Pfam" id="PF08706">
    <property type="entry name" value="D5_N"/>
    <property type="match status" value="1"/>
</dbReference>
<keyword evidence="7" id="KW-1185">Reference proteome</keyword>
<evidence type="ECO:0000313" key="6">
    <source>
        <dbReference type="EMBL" id="TWT76203.1"/>
    </source>
</evidence>
<sequence>MSKQSTDTLAFLSWLHEPGDVFEIRSIKCPDANGSKWTATVAGWFDDPKQASQAVEMLEQRQPPAIYVTLNPCDDALLARGNNRLIEKASQTTSDHDIQSRRWLFVDIDPVRPAGVSSTQSEHDHAEQLAERIRAEMTALGWSEPLFGMSGNGFYLLYRINLTNDADSTALVGSVLAELKSRFDTEHAEVDTTAVNSARIVKVLGTVARKGEHYQPADKPQGTHRPHRQSWFVIPHTMPQIVTAEQLRAFAGDQKEPTVDPMKKKNGLVLPDKNEWDLRQWIDDHNVPVGKSRPWKGSGRRWVLNESIPGLCTHDADGAAFITQGPTGAIAAGCQHDHCTWDWRDLRQHYEPGCYDANVRQKAGKADPPQTIGEGSKDDTGDLLSESGRTDAANADRFIDRFATELLYIPPWRKWLTWDGARWHDDDGIGVMQRAKRYGRNLWHKLAEAAQHVDRDELGRIQTYVKSTNHRRRIEDFTCLAAVDERIVCVVDELNEDPNLLNVANGTVDLSTGCLRAHNPADRITQLANVVYDPTATCQKWIETLNLIFSDDAELIGYVQKLLGYSMTGDTGEHILPIAYGSGCNGKSTIWNVVTELLGDYAGLANDALLLGDKDNHPTEKASLYQKRFMAISEPERGASLREARVKELTGDRTITARRMHEDFWSFDRTHTFWLSTNHLPRIDGIDDGIWRRVKLIPFLVDLRTKVKPIADFDRWLVTNEGPGILNWLVQGHLAYQREGLQEPQTVVDATKEYRTESDPLGEFLAEYCVVEANAIAPAAELYRLYSEEHKGRWSKTAFGRAMAERFDKLRGWQDPYRGKVIYEGLRLRKTDDFHEDPSESESQKHRKKRGCTQLHPVSPIAPRVLPNSLRATPELGATRCKAKNEPHKKPIPCPRCGGAMEPAETAVGGYRNYDCKTPGCAHVRPVKESGEAEVAQ</sequence>
<feature type="compositionally biased region" description="Basic and acidic residues" evidence="4">
    <location>
        <begin position="833"/>
        <end position="844"/>
    </location>
</feature>
<dbReference type="AlphaFoldDB" id="A0A5C5YMU1"/>
<accession>A0A5C5YMU1</accession>
<dbReference type="Gene3D" id="3.40.50.300">
    <property type="entry name" value="P-loop containing nucleotide triphosphate hydrolases"/>
    <property type="match status" value="1"/>
</dbReference>
<evidence type="ECO:0000256" key="2">
    <source>
        <dbReference type="ARBA" id="ARBA00022801"/>
    </source>
</evidence>
<dbReference type="InterPro" id="IPR045455">
    <property type="entry name" value="NrS-1_pol-like_helicase"/>
</dbReference>
<dbReference type="PROSITE" id="PS51206">
    <property type="entry name" value="SF3_HELICASE_1"/>
    <property type="match status" value="1"/>
</dbReference>
<dbReference type="Proteomes" id="UP000315010">
    <property type="component" value="Unassembled WGS sequence"/>
</dbReference>
<feature type="region of interest" description="Disordered" evidence="4">
    <location>
        <begin position="833"/>
        <end position="854"/>
    </location>
</feature>
<name>A0A5C5YMU1_9BACT</name>
<dbReference type="InterPro" id="IPR014818">
    <property type="entry name" value="Phage/plasmid_primase_P4_C"/>
</dbReference>
<evidence type="ECO:0000256" key="4">
    <source>
        <dbReference type="SAM" id="MobiDB-lite"/>
    </source>
</evidence>
<dbReference type="Pfam" id="PF19263">
    <property type="entry name" value="DUF5906"/>
    <property type="match status" value="1"/>
</dbReference>
<evidence type="ECO:0000256" key="3">
    <source>
        <dbReference type="ARBA" id="ARBA00022840"/>
    </source>
</evidence>
<comment type="caution">
    <text evidence="6">The sequence shown here is derived from an EMBL/GenBank/DDBJ whole genome shotgun (WGS) entry which is preliminary data.</text>
</comment>
<dbReference type="InterPro" id="IPR051620">
    <property type="entry name" value="ORF904-like_C"/>
</dbReference>
<evidence type="ECO:0000259" key="5">
    <source>
        <dbReference type="PROSITE" id="PS51206"/>
    </source>
</evidence>
<dbReference type="SMART" id="SM00885">
    <property type="entry name" value="D5_N"/>
    <property type="match status" value="1"/>
</dbReference>
<dbReference type="InterPro" id="IPR027417">
    <property type="entry name" value="P-loop_NTPase"/>
</dbReference>
<dbReference type="NCBIfam" id="TIGR01613">
    <property type="entry name" value="primase_Cterm"/>
    <property type="match status" value="1"/>
</dbReference>
<reference evidence="6 7" key="1">
    <citation type="submission" date="2019-02" db="EMBL/GenBank/DDBJ databases">
        <title>Deep-cultivation of Planctomycetes and their phenomic and genomic characterization uncovers novel biology.</title>
        <authorList>
            <person name="Wiegand S."/>
            <person name="Jogler M."/>
            <person name="Boedeker C."/>
            <person name="Pinto D."/>
            <person name="Vollmers J."/>
            <person name="Rivas-Marin E."/>
            <person name="Kohn T."/>
            <person name="Peeters S.H."/>
            <person name="Heuer A."/>
            <person name="Rast P."/>
            <person name="Oberbeckmann S."/>
            <person name="Bunk B."/>
            <person name="Jeske O."/>
            <person name="Meyerdierks A."/>
            <person name="Storesund J.E."/>
            <person name="Kallscheuer N."/>
            <person name="Luecker S."/>
            <person name="Lage O.M."/>
            <person name="Pohl T."/>
            <person name="Merkel B.J."/>
            <person name="Hornburger P."/>
            <person name="Mueller R.-W."/>
            <person name="Bruemmer F."/>
            <person name="Labrenz M."/>
            <person name="Spormann A.M."/>
            <person name="Op Den Camp H."/>
            <person name="Overmann J."/>
            <person name="Amann R."/>
            <person name="Jetten M.S.M."/>
            <person name="Mascher T."/>
            <person name="Medema M.H."/>
            <person name="Devos D.P."/>
            <person name="Kaster A.-K."/>
            <person name="Ovreas L."/>
            <person name="Rohde M."/>
            <person name="Galperin M.Y."/>
            <person name="Jogler C."/>
        </authorList>
    </citation>
    <scope>NUCLEOTIDE SEQUENCE [LARGE SCALE GENOMIC DNA]</scope>
    <source>
        <strain evidence="6 7">CA13</strain>
    </source>
</reference>
<dbReference type="RefSeq" id="WP_146404011.1">
    <property type="nucleotide sequence ID" value="NZ_SJPJ01000002.1"/>
</dbReference>
<dbReference type="EMBL" id="SJPJ01000002">
    <property type="protein sequence ID" value="TWT76203.1"/>
    <property type="molecule type" value="Genomic_DNA"/>
</dbReference>